<accession>A0A286IDW8</accession>
<evidence type="ECO:0000313" key="1">
    <source>
        <dbReference type="EMBL" id="SOE18217.1"/>
    </source>
</evidence>
<dbReference type="EMBL" id="OCPC01000005">
    <property type="protein sequence ID" value="SOE18217.1"/>
    <property type="molecule type" value="Genomic_DNA"/>
</dbReference>
<name>A0A286IDW8_9HYPH</name>
<proteinExistence type="predicted"/>
<gene>
    <name evidence="1" type="ORF">SAMN05877838_3135</name>
</gene>
<evidence type="ECO:0000313" key="2">
    <source>
        <dbReference type="Proteomes" id="UP000219465"/>
    </source>
</evidence>
<protein>
    <submittedName>
        <fullName evidence="1">Uncharacterized protein</fullName>
    </submittedName>
</protein>
<dbReference type="RefSeq" id="WP_210421532.1">
    <property type="nucleotide sequence ID" value="NZ_OCPC01000005.1"/>
</dbReference>
<keyword evidence="2" id="KW-1185">Reference proteome</keyword>
<feature type="non-terminal residue" evidence="1">
    <location>
        <position position="1"/>
    </location>
</feature>
<reference evidence="2" key="1">
    <citation type="submission" date="2017-08" db="EMBL/GenBank/DDBJ databases">
        <authorList>
            <person name="Varghese N."/>
            <person name="Submissions S."/>
        </authorList>
    </citation>
    <scope>NUCLEOTIDE SEQUENCE [LARGE SCALE GENOMIC DNA]</scope>
    <source>
        <strain evidence="2">KCTC 23107</strain>
    </source>
</reference>
<dbReference type="Proteomes" id="UP000219465">
    <property type="component" value="Unassembled WGS sequence"/>
</dbReference>
<dbReference type="AlphaFoldDB" id="A0A286IDW8"/>
<sequence length="208" mass="23391">QACQERDAVARRVRTAARNENRGRLENSGLFKMNTENHQKTTSLSHAEDYFLEVLTPNKKAFFNTSSTFATALNLATSLFHFHEWLFDEFRPDLEIHYGIPLSSKGRFWQITQNSNSKFGYIRDVTNASKHVRIGGAGHQTSTGMTHIANTHIVAAGWQVDGLEEGGHGGDSIVFDDGGNQIIFDDCARELFDHWQTLLQSLTGKLYT</sequence>
<organism evidence="1 2">
    <name type="scientific">Hoeflea halophila</name>
    <dbReference type="NCBI Taxonomy" id="714899"/>
    <lineage>
        <taxon>Bacteria</taxon>
        <taxon>Pseudomonadati</taxon>
        <taxon>Pseudomonadota</taxon>
        <taxon>Alphaproteobacteria</taxon>
        <taxon>Hyphomicrobiales</taxon>
        <taxon>Rhizobiaceae</taxon>
        <taxon>Hoeflea</taxon>
    </lineage>
</organism>